<name>A0A9N7TV01_PLEPL</name>
<comment type="caution">
    <text evidence="1">The sequence shown here is derived from an EMBL/GenBank/DDBJ whole genome shotgun (WGS) entry which is preliminary data.</text>
</comment>
<evidence type="ECO:0000313" key="1">
    <source>
        <dbReference type="EMBL" id="CAB1419631.1"/>
    </source>
</evidence>
<gene>
    <name evidence="1" type="ORF">PLEPLA_LOCUS7480</name>
</gene>
<evidence type="ECO:0000313" key="2">
    <source>
        <dbReference type="Proteomes" id="UP001153269"/>
    </source>
</evidence>
<protein>
    <submittedName>
        <fullName evidence="1">Uncharacterized protein</fullName>
    </submittedName>
</protein>
<dbReference type="AlphaFoldDB" id="A0A9N7TV01"/>
<sequence length="106" mass="11674">MSQFKGEDFVIDVTGFYRPYCRRLATAIPSAVEQRRAFQSSSSPVWDVNVCALACTFTGTAEVTPAGNPEQSLRWGHWAKRHGGESSRSPEVVIQTCHVVGEAARM</sequence>
<accession>A0A9N7TV01</accession>
<reference evidence="1" key="1">
    <citation type="submission" date="2020-03" db="EMBL/GenBank/DDBJ databases">
        <authorList>
            <person name="Weist P."/>
        </authorList>
    </citation>
    <scope>NUCLEOTIDE SEQUENCE</scope>
</reference>
<keyword evidence="2" id="KW-1185">Reference proteome</keyword>
<proteinExistence type="predicted"/>
<dbReference type="EMBL" id="CADEAL010000402">
    <property type="protein sequence ID" value="CAB1419631.1"/>
    <property type="molecule type" value="Genomic_DNA"/>
</dbReference>
<dbReference type="Proteomes" id="UP001153269">
    <property type="component" value="Unassembled WGS sequence"/>
</dbReference>
<organism evidence="1 2">
    <name type="scientific">Pleuronectes platessa</name>
    <name type="common">European plaice</name>
    <dbReference type="NCBI Taxonomy" id="8262"/>
    <lineage>
        <taxon>Eukaryota</taxon>
        <taxon>Metazoa</taxon>
        <taxon>Chordata</taxon>
        <taxon>Craniata</taxon>
        <taxon>Vertebrata</taxon>
        <taxon>Euteleostomi</taxon>
        <taxon>Actinopterygii</taxon>
        <taxon>Neopterygii</taxon>
        <taxon>Teleostei</taxon>
        <taxon>Neoteleostei</taxon>
        <taxon>Acanthomorphata</taxon>
        <taxon>Carangaria</taxon>
        <taxon>Pleuronectiformes</taxon>
        <taxon>Pleuronectoidei</taxon>
        <taxon>Pleuronectidae</taxon>
        <taxon>Pleuronectes</taxon>
    </lineage>
</organism>